<name>A0A9N9P2M5_9GLOM</name>
<evidence type="ECO:0000313" key="3">
    <source>
        <dbReference type="Proteomes" id="UP000789405"/>
    </source>
</evidence>
<gene>
    <name evidence="2" type="ORF">DERYTH_LOCUS20156</name>
</gene>
<dbReference type="Gene3D" id="2.130.10.10">
    <property type="entry name" value="YVTN repeat-like/Quinoprotein amine dehydrogenase"/>
    <property type="match status" value="1"/>
</dbReference>
<sequence length="332" mass="36099">MMMLIPCLIILLFINSIVADVTITSVPSAGLPSNQYIIENQLPLSEQTHELVKVEDIVLVSQMSNSVLVKVQVDKYGIAQHVAGFQIANSTSGLHGLAHSTKNPGMVWLTLETDNKLLLIDPVTASVTDAPKVIKEINVPQPGNGPHYIGVAHPIFIAQHPINKMFYSGEDDSSKIIKINPATGNTIQIDVDSSAGTTPVGMISGPKGIWFTLLGNATAGTGTFGFIDQDDKIVYHKLTSPLGKDAALLHLAFDVAYETNYKMYLLSSSIDNPNALDMVIKVTFDEQWTTIKDEEVIVIPTQQCKAHRLLPTQFNVFATELAASKFLTLFSP</sequence>
<proteinExistence type="predicted"/>
<dbReference type="AlphaFoldDB" id="A0A9N9P2M5"/>
<feature type="chain" id="PRO_5040139872" evidence="1">
    <location>
        <begin position="20"/>
        <end position="332"/>
    </location>
</feature>
<feature type="signal peptide" evidence="1">
    <location>
        <begin position="1"/>
        <end position="19"/>
    </location>
</feature>
<protein>
    <submittedName>
        <fullName evidence="2">12231_t:CDS:1</fullName>
    </submittedName>
</protein>
<dbReference type="Proteomes" id="UP000789405">
    <property type="component" value="Unassembled WGS sequence"/>
</dbReference>
<dbReference type="SUPFAM" id="SSF63825">
    <property type="entry name" value="YWTD domain"/>
    <property type="match status" value="1"/>
</dbReference>
<dbReference type="OrthoDB" id="5588185at2759"/>
<reference evidence="2" key="1">
    <citation type="submission" date="2021-06" db="EMBL/GenBank/DDBJ databases">
        <authorList>
            <person name="Kallberg Y."/>
            <person name="Tangrot J."/>
            <person name="Rosling A."/>
        </authorList>
    </citation>
    <scope>NUCLEOTIDE SEQUENCE</scope>
    <source>
        <strain evidence="2">MA453B</strain>
    </source>
</reference>
<dbReference type="EMBL" id="CAJVPY010023252">
    <property type="protein sequence ID" value="CAG8784717.1"/>
    <property type="molecule type" value="Genomic_DNA"/>
</dbReference>
<keyword evidence="3" id="KW-1185">Reference proteome</keyword>
<comment type="caution">
    <text evidence="2">The sequence shown here is derived from an EMBL/GenBank/DDBJ whole genome shotgun (WGS) entry which is preliminary data.</text>
</comment>
<dbReference type="InterPro" id="IPR015943">
    <property type="entry name" value="WD40/YVTN_repeat-like_dom_sf"/>
</dbReference>
<evidence type="ECO:0000313" key="2">
    <source>
        <dbReference type="EMBL" id="CAG8784717.1"/>
    </source>
</evidence>
<keyword evidence="1" id="KW-0732">Signal</keyword>
<evidence type="ECO:0000256" key="1">
    <source>
        <dbReference type="SAM" id="SignalP"/>
    </source>
</evidence>
<accession>A0A9N9P2M5</accession>
<organism evidence="2 3">
    <name type="scientific">Dentiscutata erythropus</name>
    <dbReference type="NCBI Taxonomy" id="1348616"/>
    <lineage>
        <taxon>Eukaryota</taxon>
        <taxon>Fungi</taxon>
        <taxon>Fungi incertae sedis</taxon>
        <taxon>Mucoromycota</taxon>
        <taxon>Glomeromycotina</taxon>
        <taxon>Glomeromycetes</taxon>
        <taxon>Diversisporales</taxon>
        <taxon>Gigasporaceae</taxon>
        <taxon>Dentiscutata</taxon>
    </lineage>
</organism>